<reference evidence="1" key="1">
    <citation type="submission" date="2020-04" db="EMBL/GenBank/DDBJ databases">
        <authorList>
            <person name="Chiriac C."/>
            <person name="Salcher M."/>
            <person name="Ghai R."/>
            <person name="Kavagutti S V."/>
        </authorList>
    </citation>
    <scope>NUCLEOTIDE SEQUENCE</scope>
</reference>
<protein>
    <submittedName>
        <fullName evidence="1">Uncharacterized protein</fullName>
    </submittedName>
</protein>
<gene>
    <name evidence="1" type="ORF">UFOVP447_7</name>
</gene>
<organism evidence="1">
    <name type="scientific">uncultured Caudovirales phage</name>
    <dbReference type="NCBI Taxonomy" id="2100421"/>
    <lineage>
        <taxon>Viruses</taxon>
        <taxon>Duplodnaviria</taxon>
        <taxon>Heunggongvirae</taxon>
        <taxon>Uroviricota</taxon>
        <taxon>Caudoviricetes</taxon>
        <taxon>Peduoviridae</taxon>
        <taxon>Maltschvirus</taxon>
        <taxon>Maltschvirus maltsch</taxon>
    </lineage>
</organism>
<dbReference type="EMBL" id="LR796423">
    <property type="protein sequence ID" value="CAB4142450.1"/>
    <property type="molecule type" value="Genomic_DNA"/>
</dbReference>
<evidence type="ECO:0000313" key="1">
    <source>
        <dbReference type="EMBL" id="CAB4142450.1"/>
    </source>
</evidence>
<sequence>MLWKRKKCATCKTVLKEKKGIHELRLKTADGIVEIEICDECADFFDKSADVLLRGNKDGESV</sequence>
<accession>A0A6J5MBE0</accession>
<name>A0A6J5MBE0_9CAUD</name>
<proteinExistence type="predicted"/>